<protein>
    <submittedName>
        <fullName evidence="2">Glycosyl transferase</fullName>
    </submittedName>
</protein>
<keyword evidence="3" id="KW-1185">Reference proteome</keyword>
<dbReference type="AlphaFoldDB" id="A0A8J3BCG4"/>
<dbReference type="RefSeq" id="WP_189112065.1">
    <property type="nucleotide sequence ID" value="NZ_BMQC01000001.1"/>
</dbReference>
<evidence type="ECO:0000259" key="1">
    <source>
        <dbReference type="Pfam" id="PF00535"/>
    </source>
</evidence>
<reference evidence="2" key="2">
    <citation type="submission" date="2020-09" db="EMBL/GenBank/DDBJ databases">
        <authorList>
            <person name="Sun Q."/>
            <person name="Ohkuma M."/>
        </authorList>
    </citation>
    <scope>NUCLEOTIDE SEQUENCE</scope>
    <source>
        <strain evidence="2">JCM 3091</strain>
    </source>
</reference>
<accession>A0A8J3BCG4</accession>
<dbReference type="InterPro" id="IPR001173">
    <property type="entry name" value="Glyco_trans_2-like"/>
</dbReference>
<dbReference type="GO" id="GO:0016740">
    <property type="term" value="F:transferase activity"/>
    <property type="evidence" value="ECO:0007669"/>
    <property type="project" value="UniProtKB-KW"/>
</dbReference>
<evidence type="ECO:0000313" key="2">
    <source>
        <dbReference type="EMBL" id="GGK11402.1"/>
    </source>
</evidence>
<comment type="caution">
    <text evidence="2">The sequence shown here is derived from an EMBL/GenBank/DDBJ whole genome shotgun (WGS) entry which is preliminary data.</text>
</comment>
<dbReference type="Gene3D" id="3.90.550.10">
    <property type="entry name" value="Spore Coat Polysaccharide Biosynthesis Protein SpsA, Chain A"/>
    <property type="match status" value="1"/>
</dbReference>
<dbReference type="InterPro" id="IPR029044">
    <property type="entry name" value="Nucleotide-diphossugar_trans"/>
</dbReference>
<gene>
    <name evidence="2" type="ORF">GCM10010124_00030</name>
</gene>
<keyword evidence="2" id="KW-0808">Transferase</keyword>
<sequence>MNTISVITACHGPSVPYLAAAYDSLRRQVLPAGWGWEWCVQEDGQTGSVAEVLPQDERIKPGQGRPGGAGITRNMALARSAGQLVKVLDADDLLTDGALARDIAVLSADGSIGWVVSSVLDLLPDGQTVSWERADPAGGPLRGSEVIDYFVKNGYRLPIHPATMCIRRSLALALGGWMALPGGEDTGLLLAACALTDGYFNAEPGLLYRKHPDQITQHAGFTEPEEWVTRMSLIEARAAALSDGAIGRR</sequence>
<organism evidence="2 3">
    <name type="scientific">Pilimelia terevasa</name>
    <dbReference type="NCBI Taxonomy" id="53372"/>
    <lineage>
        <taxon>Bacteria</taxon>
        <taxon>Bacillati</taxon>
        <taxon>Actinomycetota</taxon>
        <taxon>Actinomycetes</taxon>
        <taxon>Micromonosporales</taxon>
        <taxon>Micromonosporaceae</taxon>
        <taxon>Pilimelia</taxon>
    </lineage>
</organism>
<reference evidence="2" key="1">
    <citation type="journal article" date="2014" name="Int. J. Syst. Evol. Microbiol.">
        <title>Complete genome sequence of Corynebacterium casei LMG S-19264T (=DSM 44701T), isolated from a smear-ripened cheese.</title>
        <authorList>
            <consortium name="US DOE Joint Genome Institute (JGI-PGF)"/>
            <person name="Walter F."/>
            <person name="Albersmeier A."/>
            <person name="Kalinowski J."/>
            <person name="Ruckert C."/>
        </authorList>
    </citation>
    <scope>NUCLEOTIDE SEQUENCE</scope>
    <source>
        <strain evidence="2">JCM 3091</strain>
    </source>
</reference>
<proteinExistence type="predicted"/>
<evidence type="ECO:0000313" key="3">
    <source>
        <dbReference type="Proteomes" id="UP000662200"/>
    </source>
</evidence>
<name>A0A8J3BCG4_9ACTN</name>
<dbReference type="Pfam" id="PF00535">
    <property type="entry name" value="Glycos_transf_2"/>
    <property type="match status" value="1"/>
</dbReference>
<dbReference type="Proteomes" id="UP000662200">
    <property type="component" value="Unassembled WGS sequence"/>
</dbReference>
<dbReference type="SUPFAM" id="SSF53448">
    <property type="entry name" value="Nucleotide-diphospho-sugar transferases"/>
    <property type="match status" value="1"/>
</dbReference>
<feature type="domain" description="Glycosyltransferase 2-like" evidence="1">
    <location>
        <begin position="5"/>
        <end position="111"/>
    </location>
</feature>
<dbReference type="EMBL" id="BMQC01000001">
    <property type="protein sequence ID" value="GGK11402.1"/>
    <property type="molecule type" value="Genomic_DNA"/>
</dbReference>